<dbReference type="OrthoDB" id="4229571at2"/>
<evidence type="ECO:0000256" key="1">
    <source>
        <dbReference type="SAM" id="SignalP"/>
    </source>
</evidence>
<organism evidence="2 3">
    <name type="scientific">Nocardioides jejuensis</name>
    <dbReference type="NCBI Taxonomy" id="2502782"/>
    <lineage>
        <taxon>Bacteria</taxon>
        <taxon>Bacillati</taxon>
        <taxon>Actinomycetota</taxon>
        <taxon>Actinomycetes</taxon>
        <taxon>Propionibacteriales</taxon>
        <taxon>Nocardioidaceae</taxon>
        <taxon>Nocardioides</taxon>
    </lineage>
</organism>
<evidence type="ECO:0000313" key="2">
    <source>
        <dbReference type="EMBL" id="TCJ30910.1"/>
    </source>
</evidence>
<feature type="signal peptide" evidence="1">
    <location>
        <begin position="1"/>
        <end position="26"/>
    </location>
</feature>
<dbReference type="AlphaFoldDB" id="A0A4R1CHY1"/>
<keyword evidence="1" id="KW-0732">Signal</keyword>
<gene>
    <name evidence="2" type="ORF">EPD65_02405</name>
</gene>
<dbReference type="Proteomes" id="UP000295453">
    <property type="component" value="Unassembled WGS sequence"/>
</dbReference>
<protein>
    <recommendedName>
        <fullName evidence="4">Neocarzinostatin</fullName>
    </recommendedName>
</protein>
<dbReference type="RefSeq" id="WP_131581558.1">
    <property type="nucleotide sequence ID" value="NZ_SJZJ01000002.1"/>
</dbReference>
<feature type="chain" id="PRO_5020623802" description="Neocarzinostatin" evidence="1">
    <location>
        <begin position="27"/>
        <end position="137"/>
    </location>
</feature>
<dbReference type="PROSITE" id="PS00430">
    <property type="entry name" value="TONB_DEPENDENT_REC_1"/>
    <property type="match status" value="1"/>
</dbReference>
<dbReference type="InterPro" id="IPR010916">
    <property type="entry name" value="TonB_box_CS"/>
</dbReference>
<comment type="caution">
    <text evidence="2">The sequence shown here is derived from an EMBL/GenBank/DDBJ whole genome shotgun (WGS) entry which is preliminary data.</text>
</comment>
<accession>A0A4R1CHY1</accession>
<sequence length="137" mass="14221">MSRWIARVLVLPVLLLSALVTGPAWAGSAHFVKSATSVSISGNTITVSGKEAGLGDETQVHIVLTATASCINPGSHHPKAANKAAITVAGDFPVQNGRAEFTLTGTASFQPNCTPPMTVVWSPITITDTEHDVSMTL</sequence>
<dbReference type="EMBL" id="SJZJ01000002">
    <property type="protein sequence ID" value="TCJ30910.1"/>
    <property type="molecule type" value="Genomic_DNA"/>
</dbReference>
<keyword evidence="3" id="KW-1185">Reference proteome</keyword>
<evidence type="ECO:0008006" key="4">
    <source>
        <dbReference type="Google" id="ProtNLM"/>
    </source>
</evidence>
<name>A0A4R1CHY1_9ACTN</name>
<reference evidence="2 3" key="1">
    <citation type="submission" date="2019-03" db="EMBL/GenBank/DDBJ databases">
        <authorList>
            <person name="Kim M.K.M."/>
        </authorList>
    </citation>
    <scope>NUCLEOTIDE SEQUENCE [LARGE SCALE GENOMIC DNA]</scope>
    <source>
        <strain evidence="2 3">18JY15-6</strain>
    </source>
</reference>
<proteinExistence type="predicted"/>
<evidence type="ECO:0000313" key="3">
    <source>
        <dbReference type="Proteomes" id="UP000295453"/>
    </source>
</evidence>